<feature type="non-terminal residue" evidence="1">
    <location>
        <position position="1"/>
    </location>
</feature>
<name>A0A0S7F6P5_9TELE</name>
<dbReference type="AlphaFoldDB" id="A0A0S7F6P5"/>
<gene>
    <name evidence="1" type="primary">PPUP6944</name>
</gene>
<reference evidence="1" key="1">
    <citation type="submission" date="2014-12" db="EMBL/GenBank/DDBJ databases">
        <title>Parallel Evolution in Life History Adaptation Evident in the Tissue-Specific Poeciliopsis prolifica transcriptome.</title>
        <authorList>
            <person name="Jue N.K."/>
            <person name="Foley R.J."/>
            <person name="Obergfell C."/>
            <person name="Reznick D.N."/>
            <person name="O'Neill R.J."/>
            <person name="O'Neill M.J."/>
        </authorList>
    </citation>
    <scope>NUCLEOTIDE SEQUENCE</scope>
</reference>
<organism evidence="1">
    <name type="scientific">Poeciliopsis prolifica</name>
    <name type="common">blackstripe livebearer</name>
    <dbReference type="NCBI Taxonomy" id="188132"/>
    <lineage>
        <taxon>Eukaryota</taxon>
        <taxon>Metazoa</taxon>
        <taxon>Chordata</taxon>
        <taxon>Craniata</taxon>
        <taxon>Vertebrata</taxon>
        <taxon>Euteleostomi</taxon>
        <taxon>Actinopterygii</taxon>
        <taxon>Neopterygii</taxon>
        <taxon>Teleostei</taxon>
        <taxon>Neoteleostei</taxon>
        <taxon>Acanthomorphata</taxon>
        <taxon>Ovalentaria</taxon>
        <taxon>Atherinomorphae</taxon>
        <taxon>Cyprinodontiformes</taxon>
        <taxon>Poeciliidae</taxon>
        <taxon>Poeciliinae</taxon>
        <taxon>Poeciliopsis</taxon>
    </lineage>
</organism>
<accession>A0A0S7F6P5</accession>
<sequence>LFLFPTFQFTGKHCCEEVVLTFSAPEQKNVSSQSFNVFEMSHFMQRQIVNTNMTGRDSRGEVCRAAVLLGGHQGAAAAKTGSWNGNLTVIPSGSVSHPKVSVSCSLSIKQVRRKRCGVCVKADVHEGV</sequence>
<dbReference type="EMBL" id="GBYX01472172">
    <property type="protein sequence ID" value="JAO09482.1"/>
    <property type="molecule type" value="Transcribed_RNA"/>
</dbReference>
<proteinExistence type="predicted"/>
<evidence type="ECO:0000313" key="1">
    <source>
        <dbReference type="EMBL" id="JAO09482.1"/>
    </source>
</evidence>
<protein>
    <submittedName>
        <fullName evidence="1">PPUP6944</fullName>
    </submittedName>
</protein>